<dbReference type="EMBL" id="FRAV01000030">
    <property type="protein sequence ID" value="SHL99190.1"/>
    <property type="molecule type" value="Genomic_DNA"/>
</dbReference>
<evidence type="ECO:0000313" key="2">
    <source>
        <dbReference type="EMBL" id="SHL99190.1"/>
    </source>
</evidence>
<sequence>DTTVTSWIGFNYLAFIVIAIRKFEKRKSR</sequence>
<keyword evidence="4" id="KW-1185">Reference proteome</keyword>
<protein>
    <submittedName>
        <fullName evidence="3">Uncharacterized protein</fullName>
    </submittedName>
</protein>
<evidence type="ECO:0000256" key="1">
    <source>
        <dbReference type="SAM" id="Phobius"/>
    </source>
</evidence>
<reference evidence="4" key="2">
    <citation type="submission" date="2016-11" db="EMBL/GenBank/DDBJ databases">
        <authorList>
            <person name="Varghese N."/>
            <person name="Submissions S."/>
        </authorList>
    </citation>
    <scope>NUCLEOTIDE SEQUENCE [LARGE SCALE GENOMIC DNA]</scope>
    <source>
        <strain evidence="4">DSM 26899</strain>
    </source>
</reference>
<dbReference type="Proteomes" id="UP000184364">
    <property type="component" value="Unassembled WGS sequence"/>
</dbReference>
<evidence type="ECO:0000313" key="4">
    <source>
        <dbReference type="Proteomes" id="UP000184364"/>
    </source>
</evidence>
<gene>
    <name evidence="2" type="ORF">SAMN05444267_103054</name>
    <name evidence="3" type="ORF">SAMN05444267_10805</name>
</gene>
<evidence type="ECO:0000313" key="3">
    <source>
        <dbReference type="EMBL" id="SHM71810.1"/>
    </source>
</evidence>
<organism evidence="3 4">
    <name type="scientific">Chryseobacterium polytrichastri</name>
    <dbReference type="NCBI Taxonomy" id="1302687"/>
    <lineage>
        <taxon>Bacteria</taxon>
        <taxon>Pseudomonadati</taxon>
        <taxon>Bacteroidota</taxon>
        <taxon>Flavobacteriia</taxon>
        <taxon>Flavobacteriales</taxon>
        <taxon>Weeksellaceae</taxon>
        <taxon>Chryseobacterium group</taxon>
        <taxon>Chryseobacterium</taxon>
    </lineage>
</organism>
<reference evidence="3" key="1">
    <citation type="submission" date="2016-11" db="EMBL/GenBank/DDBJ databases">
        <authorList>
            <person name="Jaros S."/>
            <person name="Januszkiewicz K."/>
            <person name="Wedrychowicz H."/>
        </authorList>
    </citation>
    <scope>NUCLEOTIDE SEQUENCE [LARGE SCALE GENOMIC DNA]</scope>
    <source>
        <strain evidence="3">DSM 26899</strain>
    </source>
</reference>
<keyword evidence="1" id="KW-0472">Membrane</keyword>
<dbReference type="AlphaFoldDB" id="A0A1M7L398"/>
<accession>A0A1M7L398</accession>
<proteinExistence type="predicted"/>
<dbReference type="EMBL" id="FRAV01000080">
    <property type="protein sequence ID" value="SHM71810.1"/>
    <property type="molecule type" value="Genomic_DNA"/>
</dbReference>
<name>A0A1M7L398_9FLAO</name>
<feature type="non-terminal residue" evidence="3">
    <location>
        <position position="1"/>
    </location>
</feature>
<keyword evidence="1" id="KW-0812">Transmembrane</keyword>
<keyword evidence="1" id="KW-1133">Transmembrane helix</keyword>
<feature type="transmembrane region" description="Helical" evidence="1">
    <location>
        <begin position="6"/>
        <end position="23"/>
    </location>
</feature>